<feature type="domain" description="DNA-binding protein Rv2175c wHTH" evidence="2">
    <location>
        <begin position="4"/>
        <end position="48"/>
    </location>
</feature>
<proteinExistence type="predicted"/>
<evidence type="ECO:0000313" key="4">
    <source>
        <dbReference type="Proteomes" id="UP000571183"/>
    </source>
</evidence>
<evidence type="ECO:0000259" key="2">
    <source>
        <dbReference type="Pfam" id="PF21531"/>
    </source>
</evidence>
<feature type="domain" description="Rv2175c C-terminal" evidence="1">
    <location>
        <begin position="54"/>
        <end position="108"/>
    </location>
</feature>
<sequence length="109" mass="11616">METAATYTVPELVEILGLTPGKVRRLLEERVLLATRVAGVLRVPQVFLQDGEPVVGLKGTAIVLLDAGLSEEEAVGWLLAENEQLGDTPIALLRKNHKAPVRAAAALLA</sequence>
<evidence type="ECO:0000313" key="3">
    <source>
        <dbReference type="EMBL" id="MBB4071308.1"/>
    </source>
</evidence>
<organism evidence="3 4">
    <name type="scientific">Canibacter oris</name>
    <dbReference type="NCBI Taxonomy" id="1365628"/>
    <lineage>
        <taxon>Bacteria</taxon>
        <taxon>Bacillati</taxon>
        <taxon>Actinomycetota</taxon>
        <taxon>Actinomycetes</taxon>
        <taxon>Micrococcales</taxon>
        <taxon>Microbacteriaceae</taxon>
        <taxon>Canibacter</taxon>
    </lineage>
</organism>
<comment type="caution">
    <text evidence="3">The sequence shown here is derived from an EMBL/GenBank/DDBJ whole genome shotgun (WGS) entry which is preliminary data.</text>
</comment>
<evidence type="ECO:0008006" key="5">
    <source>
        <dbReference type="Google" id="ProtNLM"/>
    </source>
</evidence>
<name>A0A840DMM4_9MICO</name>
<keyword evidence="4" id="KW-1185">Reference proteome</keyword>
<accession>A0A840DMM4</accession>
<dbReference type="Proteomes" id="UP000571183">
    <property type="component" value="Unassembled WGS sequence"/>
</dbReference>
<evidence type="ECO:0000259" key="1">
    <source>
        <dbReference type="Pfam" id="PF18367"/>
    </source>
</evidence>
<dbReference type="Pfam" id="PF21531">
    <property type="entry name" value="Rv2175c_wHTH"/>
    <property type="match status" value="1"/>
</dbReference>
<dbReference type="GO" id="GO:0003677">
    <property type="term" value="F:DNA binding"/>
    <property type="evidence" value="ECO:0007669"/>
    <property type="project" value="InterPro"/>
</dbReference>
<dbReference type="RefSeq" id="WP_124823834.1">
    <property type="nucleotide sequence ID" value="NZ_JACIFD010000005.1"/>
</dbReference>
<dbReference type="EMBL" id="JACIFD010000005">
    <property type="protein sequence ID" value="MBB4071308.1"/>
    <property type="molecule type" value="Genomic_DNA"/>
</dbReference>
<reference evidence="3" key="1">
    <citation type="submission" date="2020-08" db="EMBL/GenBank/DDBJ databases">
        <title>Sequencing the genomes of 1000 actinobacteria strains.</title>
        <authorList>
            <person name="Klenk H.-P."/>
        </authorList>
    </citation>
    <scope>NUCLEOTIDE SEQUENCE [LARGE SCALE GENOMIC DNA]</scope>
    <source>
        <strain evidence="3">DSM 27064</strain>
    </source>
</reference>
<gene>
    <name evidence="3" type="ORF">F5897_000605</name>
</gene>
<dbReference type="InterPro" id="IPR048576">
    <property type="entry name" value="Rv2175c_wHTH"/>
</dbReference>
<dbReference type="Pfam" id="PF18367">
    <property type="entry name" value="Rv2175c_C"/>
    <property type="match status" value="1"/>
</dbReference>
<protein>
    <recommendedName>
        <fullName evidence="5">DNA-binding protein</fullName>
    </recommendedName>
</protein>
<dbReference type="AlphaFoldDB" id="A0A840DMM4"/>
<dbReference type="InterPro" id="IPR041098">
    <property type="entry name" value="Rv2175c_C"/>
</dbReference>